<protein>
    <submittedName>
        <fullName evidence="1">Uncharacterized protein</fullName>
    </submittedName>
</protein>
<reference evidence="1" key="1">
    <citation type="journal article" date="2014" name="Front. Microbiol.">
        <title>High frequency of phylogenetically diverse reductive dehalogenase-homologous genes in deep subseafloor sedimentary metagenomes.</title>
        <authorList>
            <person name="Kawai M."/>
            <person name="Futagami T."/>
            <person name="Toyoda A."/>
            <person name="Takaki Y."/>
            <person name="Nishi S."/>
            <person name="Hori S."/>
            <person name="Arai W."/>
            <person name="Tsubouchi T."/>
            <person name="Morono Y."/>
            <person name="Uchiyama I."/>
            <person name="Ito T."/>
            <person name="Fujiyama A."/>
            <person name="Inagaki F."/>
            <person name="Takami H."/>
        </authorList>
    </citation>
    <scope>NUCLEOTIDE SEQUENCE</scope>
    <source>
        <strain evidence="1">Expedition CK06-06</strain>
    </source>
</reference>
<dbReference type="SUPFAM" id="SSF110296">
    <property type="entry name" value="Oligoxyloglucan reducing end-specific cellobiohydrolase"/>
    <property type="match status" value="1"/>
</dbReference>
<gene>
    <name evidence="1" type="ORF">S01H1_72679</name>
</gene>
<feature type="non-terminal residue" evidence="1">
    <location>
        <position position="1"/>
    </location>
</feature>
<dbReference type="EMBL" id="BARS01048502">
    <property type="protein sequence ID" value="GAG37168.1"/>
    <property type="molecule type" value="Genomic_DNA"/>
</dbReference>
<proteinExistence type="predicted"/>
<evidence type="ECO:0000313" key="1">
    <source>
        <dbReference type="EMBL" id="GAG37168.1"/>
    </source>
</evidence>
<dbReference type="Gene3D" id="2.130.10.10">
    <property type="entry name" value="YVTN repeat-like/Quinoprotein amine dehydrogenase"/>
    <property type="match status" value="1"/>
</dbReference>
<accession>X0XKJ5</accession>
<dbReference type="InterPro" id="IPR015943">
    <property type="entry name" value="WD40/YVTN_repeat-like_dom_sf"/>
</dbReference>
<comment type="caution">
    <text evidence="1">The sequence shown here is derived from an EMBL/GenBank/DDBJ whole genome shotgun (WGS) entry which is preliminary data.</text>
</comment>
<sequence>TYSFASGPNPEPMLWMSENAGEDWHPLGYVFLGVDLLVAPPVPGQRIYTLYTGCEAGLCRSANDGATWTAMGGVPRPEILTAASDDDRMLIYMGTPGGLATSAGAQTVRASNTVPGRGSILGGGVYRLTMRLPSHRLYLPSILRTDPP</sequence>
<organism evidence="1">
    <name type="scientific">marine sediment metagenome</name>
    <dbReference type="NCBI Taxonomy" id="412755"/>
    <lineage>
        <taxon>unclassified sequences</taxon>
        <taxon>metagenomes</taxon>
        <taxon>ecological metagenomes</taxon>
    </lineage>
</organism>
<dbReference type="AlphaFoldDB" id="X0XKJ5"/>
<name>X0XKJ5_9ZZZZ</name>